<dbReference type="RefSeq" id="WP_188434514.1">
    <property type="nucleotide sequence ID" value="NZ_BMCM01000001.1"/>
</dbReference>
<dbReference type="InterPro" id="IPR006016">
    <property type="entry name" value="UspA"/>
</dbReference>
<evidence type="ECO:0000313" key="4">
    <source>
        <dbReference type="Proteomes" id="UP000629365"/>
    </source>
</evidence>
<evidence type="ECO:0000259" key="2">
    <source>
        <dbReference type="Pfam" id="PF00582"/>
    </source>
</evidence>
<sequence>MSGAIVVGYTATDAGADAAALGARLARSLGARLHLVIVLPSEGTRSAAVPPERAYEDVIRAQGKRWLADAMTHLPQELTRSGHVRLGESFAEGLIAAGEEFGARLIVVGAAEGAGFGRHRLGGVASALVHSSPIPVALAPAGTAQETVDVVPRITAALGTRAGADVLLDEAVAMATDSSTPLRLVSLVPFDVPPGLDTGAIRVVAGGHADEVLAAAKEALPQDVEVSAEQAPGDSVEDAVTHLSWLSGEVILVGSSRLAQPRRLFLGSTAAKMLRVLPVPMIVVPRTRTGDQVEGDLA</sequence>
<dbReference type="SUPFAM" id="SSF52402">
    <property type="entry name" value="Adenine nucleotide alpha hydrolases-like"/>
    <property type="match status" value="2"/>
</dbReference>
<reference evidence="4" key="1">
    <citation type="journal article" date="2019" name="Int. J. Syst. Evol. Microbiol.">
        <title>The Global Catalogue of Microorganisms (GCM) 10K type strain sequencing project: providing services to taxonomists for standard genome sequencing and annotation.</title>
        <authorList>
            <consortium name="The Broad Institute Genomics Platform"/>
            <consortium name="The Broad Institute Genome Sequencing Center for Infectious Disease"/>
            <person name="Wu L."/>
            <person name="Ma J."/>
        </authorList>
    </citation>
    <scope>NUCLEOTIDE SEQUENCE [LARGE SCALE GENOMIC DNA]</scope>
    <source>
        <strain evidence="4">CCM 7640</strain>
    </source>
</reference>
<comment type="caution">
    <text evidence="3">The sequence shown here is derived from an EMBL/GenBank/DDBJ whole genome shotgun (WGS) entry which is preliminary data.</text>
</comment>
<gene>
    <name evidence="3" type="ORF">GCM10007269_00150</name>
</gene>
<organism evidence="3 4">
    <name type="scientific">Microbacterium murale</name>
    <dbReference type="NCBI Taxonomy" id="1081040"/>
    <lineage>
        <taxon>Bacteria</taxon>
        <taxon>Bacillati</taxon>
        <taxon>Actinomycetota</taxon>
        <taxon>Actinomycetes</taxon>
        <taxon>Micrococcales</taxon>
        <taxon>Microbacteriaceae</taxon>
        <taxon>Microbacterium</taxon>
    </lineage>
</organism>
<dbReference type="Proteomes" id="UP000629365">
    <property type="component" value="Unassembled WGS sequence"/>
</dbReference>
<protein>
    <submittedName>
        <fullName evidence="3">Universal stress protein UspA</fullName>
    </submittedName>
</protein>
<evidence type="ECO:0000313" key="3">
    <source>
        <dbReference type="EMBL" id="GGD60939.1"/>
    </source>
</evidence>
<feature type="domain" description="UspA" evidence="2">
    <location>
        <begin position="153"/>
        <end position="285"/>
    </location>
</feature>
<dbReference type="PANTHER" id="PTHR46268">
    <property type="entry name" value="STRESS RESPONSE PROTEIN NHAX"/>
    <property type="match status" value="1"/>
</dbReference>
<dbReference type="Gene3D" id="3.40.50.12370">
    <property type="match status" value="1"/>
</dbReference>
<keyword evidence="4" id="KW-1185">Reference proteome</keyword>
<evidence type="ECO:0000256" key="1">
    <source>
        <dbReference type="ARBA" id="ARBA00008791"/>
    </source>
</evidence>
<accession>A0ABQ1R9L3</accession>
<proteinExistence type="inferred from homology"/>
<dbReference type="PANTHER" id="PTHR46268:SF6">
    <property type="entry name" value="UNIVERSAL STRESS PROTEIN UP12"/>
    <property type="match status" value="1"/>
</dbReference>
<dbReference type="Pfam" id="PF00582">
    <property type="entry name" value="Usp"/>
    <property type="match status" value="2"/>
</dbReference>
<dbReference type="CDD" id="cd00293">
    <property type="entry name" value="USP-like"/>
    <property type="match status" value="2"/>
</dbReference>
<feature type="domain" description="UspA" evidence="2">
    <location>
        <begin position="3"/>
        <end position="139"/>
    </location>
</feature>
<dbReference type="EMBL" id="BMCM01000001">
    <property type="protein sequence ID" value="GGD60939.1"/>
    <property type="molecule type" value="Genomic_DNA"/>
</dbReference>
<name>A0ABQ1R9L3_9MICO</name>
<comment type="similarity">
    <text evidence="1">Belongs to the universal stress protein A family.</text>
</comment>